<dbReference type="NCBIfam" id="NF008316">
    <property type="entry name" value="PRK11104.1"/>
    <property type="match status" value="1"/>
</dbReference>
<dbReference type="Proteomes" id="UP000253570">
    <property type="component" value="Unassembled WGS sequence"/>
</dbReference>
<dbReference type="Gene3D" id="3.40.50.360">
    <property type="match status" value="1"/>
</dbReference>
<comment type="catalytic activity">
    <reaction evidence="7">
        <text>protoporphyrinogen IX + 3 a quinone = protoporphyrin IX + 3 a quinol</text>
        <dbReference type="Rhea" id="RHEA:65032"/>
        <dbReference type="ChEBI" id="CHEBI:24646"/>
        <dbReference type="ChEBI" id="CHEBI:57306"/>
        <dbReference type="ChEBI" id="CHEBI:57307"/>
        <dbReference type="ChEBI" id="CHEBI:132124"/>
        <dbReference type="EC" id="1.3.5.3"/>
    </reaction>
</comment>
<evidence type="ECO:0000256" key="6">
    <source>
        <dbReference type="ARBA" id="ARBA00023244"/>
    </source>
</evidence>
<evidence type="ECO:0000256" key="4">
    <source>
        <dbReference type="ARBA" id="ARBA00023002"/>
    </source>
</evidence>
<protein>
    <recommendedName>
        <fullName evidence="7">Protoporphyrinogen IX dehydrogenase [quinone]</fullName>
        <ecNumber evidence="7">1.3.5.3</ecNumber>
    </recommendedName>
    <alternativeName>
        <fullName evidence="7">Protoporphyrinogen IX dehydrogenase [menaquinone]</fullName>
    </alternativeName>
    <alternativeName>
        <fullName evidence="7">Protoporphyrinogen IX dehydrogenase [ubiquinone]</fullName>
    </alternativeName>
    <alternativeName>
        <fullName evidence="7">Protoporphyrinogen oxidase</fullName>
        <shortName evidence="7">PPO</shortName>
    </alternativeName>
</protein>
<keyword evidence="1 7" id="KW-0285">Flavoprotein</keyword>
<comment type="caution">
    <text evidence="9">The sequence shown here is derived from an EMBL/GenBank/DDBJ whole genome shotgun (WGS) entry which is preliminary data.</text>
</comment>
<comment type="cofactor">
    <cofactor evidence="7">
        <name>FMN</name>
        <dbReference type="ChEBI" id="CHEBI:58210"/>
    </cofactor>
    <text evidence="7">Binds 1 FMN non-covalently per subunit.</text>
</comment>
<dbReference type="InterPro" id="IPR008254">
    <property type="entry name" value="Flavodoxin/NO_synth"/>
</dbReference>
<dbReference type="HAMAP" id="MF_00853">
    <property type="entry name" value="HemG"/>
    <property type="match status" value="1"/>
</dbReference>
<sequence length="177" mass="20527">MKDILIVYSSKDGHTKKISNHIGSILVKEKDVDVISIDNISDVDITSYNNFIIGASVRYGRHSKKIINFIRNNSKLFGEQYTSFFSVNATARKTGKNTPEKNPYVVKFLEATSWKPRRSQVFAGKIDYPNYRFYDKFIIRFIMFLTSGPTNIDTSHEFTNWDRVNDFAMNIMKDIED</sequence>
<dbReference type="InterPro" id="IPR029039">
    <property type="entry name" value="Flavoprotein-like_sf"/>
</dbReference>
<dbReference type="GO" id="GO:0010181">
    <property type="term" value="F:FMN binding"/>
    <property type="evidence" value="ECO:0007669"/>
    <property type="project" value="UniProtKB-UniRule"/>
</dbReference>
<keyword evidence="6 7" id="KW-0627">Porphyrin biosynthesis</keyword>
<accession>A0A368DL69</accession>
<dbReference type="GO" id="GO:0070819">
    <property type="term" value="F:menaquinone-dependent protoporphyrinogen oxidase activity"/>
    <property type="evidence" value="ECO:0007669"/>
    <property type="project" value="UniProtKB-UniRule"/>
</dbReference>
<evidence type="ECO:0000313" key="9">
    <source>
        <dbReference type="EMBL" id="RCL72590.1"/>
    </source>
</evidence>
<keyword evidence="3 7" id="KW-0547">Nucleotide-binding</keyword>
<comment type="function">
    <text evidence="7">Catalyzes the 6-electron oxidation of protoporphyrinogen IX to form protoporphyrin IX; under anaerobic conditions uses menaquinone as an electron acceptor, under aerobic conditions uses ubiquinone as an electron acceptor.</text>
</comment>
<feature type="domain" description="Flavodoxin-like" evidence="8">
    <location>
        <begin position="4"/>
        <end position="177"/>
    </location>
</feature>
<proteinExistence type="inferred from homology"/>
<dbReference type="InterPro" id="IPR044264">
    <property type="entry name" value="HemG"/>
</dbReference>
<evidence type="ECO:0000256" key="3">
    <source>
        <dbReference type="ARBA" id="ARBA00022741"/>
    </source>
</evidence>
<gene>
    <name evidence="7" type="primary">hemG</name>
    <name evidence="9" type="ORF">DBW71_05080</name>
</gene>
<name>A0A368DL69_9PROT</name>
<dbReference type="PANTHER" id="PTHR38030">
    <property type="entry name" value="PROTOPORPHYRINOGEN IX DEHYDROGENASE [MENAQUINONE]"/>
    <property type="match status" value="1"/>
</dbReference>
<keyword evidence="5" id="KW-0472">Membrane</keyword>
<dbReference type="InterPro" id="IPR026816">
    <property type="entry name" value="Flavodoxin_dom"/>
</dbReference>
<dbReference type="AlphaFoldDB" id="A0A368DL69"/>
<evidence type="ECO:0000256" key="2">
    <source>
        <dbReference type="ARBA" id="ARBA00022643"/>
    </source>
</evidence>
<dbReference type="GO" id="GO:0004729">
    <property type="term" value="F:oxygen-dependent protoporphyrinogen oxidase activity"/>
    <property type="evidence" value="ECO:0007669"/>
    <property type="project" value="InterPro"/>
</dbReference>
<dbReference type="GO" id="GO:0005886">
    <property type="term" value="C:plasma membrane"/>
    <property type="evidence" value="ECO:0007669"/>
    <property type="project" value="UniProtKB-SubCell"/>
</dbReference>
<evidence type="ECO:0000256" key="7">
    <source>
        <dbReference type="HAMAP-Rule" id="MF_00853"/>
    </source>
</evidence>
<evidence type="ECO:0000259" key="8">
    <source>
        <dbReference type="PROSITE" id="PS50902"/>
    </source>
</evidence>
<keyword evidence="2 7" id="KW-0288">FMN</keyword>
<dbReference type="PROSITE" id="PS50902">
    <property type="entry name" value="FLAVODOXIN_LIKE"/>
    <property type="match status" value="1"/>
</dbReference>
<comment type="pathway">
    <text evidence="7">Porphyrin-containing compound metabolism; protoporphyrin-IX biosynthesis; protoporphyrin-IX from protoporphyrinogen-IX: step 1/1.</text>
</comment>
<keyword evidence="7" id="KW-1003">Cell membrane</keyword>
<dbReference type="EMBL" id="QOQD01000012">
    <property type="protein sequence ID" value="RCL72590.1"/>
    <property type="molecule type" value="Genomic_DNA"/>
</dbReference>
<keyword evidence="4 7" id="KW-0560">Oxidoreductase</keyword>
<dbReference type="EC" id="1.3.5.3" evidence="7"/>
<evidence type="ECO:0000256" key="1">
    <source>
        <dbReference type="ARBA" id="ARBA00022630"/>
    </source>
</evidence>
<organism evidence="9 10">
    <name type="scientific">PS1 clade bacterium</name>
    <dbReference type="NCBI Taxonomy" id="2175152"/>
    <lineage>
        <taxon>Bacteria</taxon>
        <taxon>Pseudomonadati</taxon>
        <taxon>Pseudomonadota</taxon>
        <taxon>Alphaproteobacteria</taxon>
        <taxon>PS1 clade</taxon>
    </lineage>
</organism>
<dbReference type="UniPathway" id="UPA00251">
    <property type="reaction ID" value="UER00324"/>
</dbReference>
<dbReference type="Pfam" id="PF12724">
    <property type="entry name" value="Flavodoxin_5"/>
    <property type="match status" value="1"/>
</dbReference>
<evidence type="ECO:0000256" key="5">
    <source>
        <dbReference type="ARBA" id="ARBA00023136"/>
    </source>
</evidence>
<comment type="catalytic activity">
    <reaction evidence="7">
        <text>protoporphyrinogen IX + 3 a menaquinone = protoporphyrin IX + 3 a menaquinol</text>
        <dbReference type="Rhea" id="RHEA:27409"/>
        <dbReference type="Rhea" id="RHEA-COMP:9537"/>
        <dbReference type="Rhea" id="RHEA-COMP:9539"/>
        <dbReference type="ChEBI" id="CHEBI:16374"/>
        <dbReference type="ChEBI" id="CHEBI:18151"/>
        <dbReference type="ChEBI" id="CHEBI:57306"/>
        <dbReference type="ChEBI" id="CHEBI:57307"/>
        <dbReference type="EC" id="1.3.5.3"/>
    </reaction>
</comment>
<comment type="similarity">
    <text evidence="7">Belongs to the HemG family.</text>
</comment>
<dbReference type="PANTHER" id="PTHR38030:SF2">
    <property type="entry name" value="PROTOPORPHYRINOGEN IX DEHYDROGENASE [QUINONE]"/>
    <property type="match status" value="1"/>
</dbReference>
<evidence type="ECO:0000313" key="10">
    <source>
        <dbReference type="Proteomes" id="UP000253570"/>
    </source>
</evidence>
<dbReference type="GO" id="GO:0006782">
    <property type="term" value="P:protoporphyrinogen IX biosynthetic process"/>
    <property type="evidence" value="ECO:0007669"/>
    <property type="project" value="UniProtKB-UniRule"/>
</dbReference>
<comment type="subcellular location">
    <subcellularLocation>
        <location evidence="7">Cell membrane</location>
        <topology evidence="7">Peripheral membrane protein</topology>
    </subcellularLocation>
</comment>
<reference evidence="9 10" key="1">
    <citation type="journal article" date="2018" name="Microbiome">
        <title>Fine metagenomic profile of the Mediterranean stratified and mixed water columns revealed by assembly and recruitment.</title>
        <authorList>
            <person name="Haro-Moreno J.M."/>
            <person name="Lopez-Perez M."/>
            <person name="De La Torre J.R."/>
            <person name="Picazo A."/>
            <person name="Camacho A."/>
            <person name="Rodriguez-Valera F."/>
        </authorList>
    </citation>
    <scope>NUCLEOTIDE SEQUENCE [LARGE SCALE GENOMIC DNA]</scope>
    <source>
        <strain evidence="9">MED-G57</strain>
    </source>
</reference>
<dbReference type="SUPFAM" id="SSF52218">
    <property type="entry name" value="Flavoproteins"/>
    <property type="match status" value="1"/>
</dbReference>
<comment type="catalytic activity">
    <reaction evidence="7">
        <text>protoporphyrinogen IX + 3 a ubiquinone = protoporphyrin IX + 3 a ubiquinol</text>
        <dbReference type="Rhea" id="RHEA:63936"/>
        <dbReference type="Rhea" id="RHEA-COMP:9565"/>
        <dbReference type="Rhea" id="RHEA-COMP:9566"/>
        <dbReference type="ChEBI" id="CHEBI:16389"/>
        <dbReference type="ChEBI" id="CHEBI:17976"/>
        <dbReference type="ChEBI" id="CHEBI:57306"/>
        <dbReference type="ChEBI" id="CHEBI:57307"/>
    </reaction>
</comment>
<dbReference type="InterPro" id="IPR052200">
    <property type="entry name" value="Protoporphyrinogen_IX_DH"/>
</dbReference>